<reference evidence="10 11" key="1">
    <citation type="submission" date="2022-11" db="EMBL/GenBank/DDBJ databases">
        <title>Haliovirga abyssi gen. nov., sp. nov., a mesophilic fermentative bacterium isolated from the Iheya North hydrothermal field and the proposal of Haliovirgaceae fam. nov.</title>
        <authorList>
            <person name="Miyazaki U."/>
            <person name="Tame A."/>
            <person name="Miyazaki J."/>
            <person name="Takai K."/>
            <person name="Sawayama S."/>
            <person name="Kitajima M."/>
            <person name="Okamoto A."/>
            <person name="Nakagawa S."/>
        </authorList>
    </citation>
    <scope>NUCLEOTIDE SEQUENCE [LARGE SCALE GENOMIC DNA]</scope>
    <source>
        <strain evidence="10 11">IC12</strain>
    </source>
</reference>
<organism evidence="10 11">
    <name type="scientific">Haliovirga abyssi</name>
    <dbReference type="NCBI Taxonomy" id="2996794"/>
    <lineage>
        <taxon>Bacteria</taxon>
        <taxon>Fusobacteriati</taxon>
        <taxon>Fusobacteriota</taxon>
        <taxon>Fusobacteriia</taxon>
        <taxon>Fusobacteriales</taxon>
        <taxon>Haliovirgaceae</taxon>
        <taxon>Haliovirga</taxon>
    </lineage>
</organism>
<keyword evidence="9" id="KW-0812">Transmembrane</keyword>
<feature type="transmembrane region" description="Helical" evidence="9">
    <location>
        <begin position="6"/>
        <end position="26"/>
    </location>
</feature>
<comment type="function">
    <text evidence="1">Assembles around the rod to form the L-ring and probably protects the motor/basal body from shearing forces during rotation.</text>
</comment>
<keyword evidence="6 9" id="KW-0472">Membrane</keyword>
<evidence type="ECO:0000256" key="3">
    <source>
        <dbReference type="ARBA" id="ARBA00004442"/>
    </source>
</evidence>
<evidence type="ECO:0000256" key="9">
    <source>
        <dbReference type="SAM" id="Phobius"/>
    </source>
</evidence>
<comment type="similarity">
    <text evidence="4">Belongs to the FlgH family.</text>
</comment>
<protein>
    <recommendedName>
        <fullName evidence="12">Basal body L-ring protein</fullName>
    </recommendedName>
</protein>
<evidence type="ECO:0000256" key="8">
    <source>
        <dbReference type="ARBA" id="ARBA00023237"/>
    </source>
</evidence>
<evidence type="ECO:0000256" key="6">
    <source>
        <dbReference type="ARBA" id="ARBA00023136"/>
    </source>
</evidence>
<evidence type="ECO:0000313" key="10">
    <source>
        <dbReference type="EMBL" id="BDU50226.1"/>
    </source>
</evidence>
<dbReference type="GO" id="GO:0009427">
    <property type="term" value="C:bacterial-type flagellum basal body, distal rod, L ring"/>
    <property type="evidence" value="ECO:0007669"/>
    <property type="project" value="InterPro"/>
</dbReference>
<evidence type="ECO:0000256" key="5">
    <source>
        <dbReference type="ARBA" id="ARBA00022729"/>
    </source>
</evidence>
<dbReference type="Proteomes" id="UP001321582">
    <property type="component" value="Chromosome"/>
</dbReference>
<comment type="subcellular location">
    <subcellularLocation>
        <location evidence="2">Bacterial flagellum basal body</location>
    </subcellularLocation>
    <subcellularLocation>
        <location evidence="3">Cell outer membrane</location>
    </subcellularLocation>
</comment>
<proteinExistence type="inferred from homology"/>
<accession>A0AAU9D9F8</accession>
<dbReference type="GO" id="GO:0071973">
    <property type="term" value="P:bacterial-type flagellum-dependent cell motility"/>
    <property type="evidence" value="ECO:0007669"/>
    <property type="project" value="InterPro"/>
</dbReference>
<dbReference type="EMBL" id="AP027059">
    <property type="protein sequence ID" value="BDU50226.1"/>
    <property type="molecule type" value="Genomic_DNA"/>
</dbReference>
<evidence type="ECO:0000256" key="7">
    <source>
        <dbReference type="ARBA" id="ARBA00023143"/>
    </source>
</evidence>
<dbReference type="PANTHER" id="PTHR34933:SF1">
    <property type="entry name" value="FLAGELLAR L-RING PROTEIN"/>
    <property type="match status" value="1"/>
</dbReference>
<dbReference type="PRINTS" id="PR01008">
    <property type="entry name" value="FLGLRINGFLGH"/>
</dbReference>
<dbReference type="InterPro" id="IPR000527">
    <property type="entry name" value="Flag_Lring"/>
</dbReference>
<gene>
    <name evidence="10" type="ORF">HLVA_07950</name>
</gene>
<dbReference type="PROSITE" id="PS51257">
    <property type="entry name" value="PROKAR_LIPOPROTEIN"/>
    <property type="match status" value="1"/>
</dbReference>
<dbReference type="GO" id="GO:0003774">
    <property type="term" value="F:cytoskeletal motor activity"/>
    <property type="evidence" value="ECO:0007669"/>
    <property type="project" value="InterPro"/>
</dbReference>
<dbReference type="Pfam" id="PF02107">
    <property type="entry name" value="FlgH"/>
    <property type="match status" value="1"/>
</dbReference>
<keyword evidence="7" id="KW-0975">Bacterial flagellum</keyword>
<evidence type="ECO:0000256" key="2">
    <source>
        <dbReference type="ARBA" id="ARBA00004117"/>
    </source>
</evidence>
<keyword evidence="9" id="KW-1133">Transmembrane helix</keyword>
<name>A0AAU9D9F8_9FUSO</name>
<dbReference type="RefSeq" id="WP_307905158.1">
    <property type="nucleotide sequence ID" value="NZ_AP027059.1"/>
</dbReference>
<evidence type="ECO:0000313" key="11">
    <source>
        <dbReference type="Proteomes" id="UP001321582"/>
    </source>
</evidence>
<keyword evidence="8" id="KW-0998">Cell outer membrane</keyword>
<dbReference type="GO" id="GO:0009279">
    <property type="term" value="C:cell outer membrane"/>
    <property type="evidence" value="ECO:0007669"/>
    <property type="project" value="UniProtKB-SubCell"/>
</dbReference>
<dbReference type="KEGG" id="haby:HLVA_07950"/>
<keyword evidence="5" id="KW-0732">Signal</keyword>
<evidence type="ECO:0000256" key="4">
    <source>
        <dbReference type="ARBA" id="ARBA00006929"/>
    </source>
</evidence>
<dbReference type="PANTHER" id="PTHR34933">
    <property type="entry name" value="FLAGELLAR L-RING PROTEIN"/>
    <property type="match status" value="1"/>
</dbReference>
<dbReference type="AlphaFoldDB" id="A0AAU9D9F8"/>
<evidence type="ECO:0000256" key="1">
    <source>
        <dbReference type="ARBA" id="ARBA00002591"/>
    </source>
</evidence>
<keyword evidence="11" id="KW-1185">Reference proteome</keyword>
<evidence type="ECO:0008006" key="12">
    <source>
        <dbReference type="Google" id="ProtNLM"/>
    </source>
</evidence>
<sequence length="235" mass="26080">MKRILKLTILVTFILNIFLFSGCTLFKKKEKKVVKLPVEKPIEEKYDELYKQPIEKEKTEEERLSYASQYNSLFSDNKARHVGDLVAVIIRENASAQQTTSDSRNKNGTLTGAAGTGFLNFLPEMSASGKTSLANSGTTKRSGNLTARVSARIIKIDKYGNLLLKGNRKVLINNEIQEIEIEGFVRSEDIAVDNSIESSYLADARVKYNGKLVFDGKANPGVISNVLGSLVGFFF</sequence>